<evidence type="ECO:0000256" key="6">
    <source>
        <dbReference type="ARBA" id="ARBA00023163"/>
    </source>
</evidence>
<evidence type="ECO:0000256" key="7">
    <source>
        <dbReference type="SAM" id="MobiDB-lite"/>
    </source>
</evidence>
<evidence type="ECO:0000313" key="10">
    <source>
        <dbReference type="Proteomes" id="UP000655443"/>
    </source>
</evidence>
<dbReference type="SMART" id="SM00342">
    <property type="entry name" value="HTH_ARAC"/>
    <property type="match status" value="1"/>
</dbReference>
<keyword evidence="5" id="KW-0010">Activator</keyword>
<dbReference type="EMBL" id="BMVG01000016">
    <property type="protein sequence ID" value="GHE08378.1"/>
    <property type="molecule type" value="Genomic_DNA"/>
</dbReference>
<dbReference type="InterPro" id="IPR010316">
    <property type="entry name" value="AlkA_N"/>
</dbReference>
<dbReference type="Pfam" id="PF02805">
    <property type="entry name" value="Ada_Zn_binding"/>
    <property type="match status" value="1"/>
</dbReference>
<accession>A0A919D4Q9</accession>
<keyword evidence="2" id="KW-0489">Methyltransferase</keyword>
<dbReference type="InterPro" id="IPR035451">
    <property type="entry name" value="Ada-like_dom_sf"/>
</dbReference>
<dbReference type="SUPFAM" id="SSF57884">
    <property type="entry name" value="Ada DNA repair protein, N-terminal domain (N-Ada 10)"/>
    <property type="match status" value="1"/>
</dbReference>
<comment type="caution">
    <text evidence="9">The sequence shown here is derived from an EMBL/GenBank/DDBJ whole genome shotgun (WGS) entry which is preliminary data.</text>
</comment>
<dbReference type="Proteomes" id="UP000655443">
    <property type="component" value="Unassembled WGS sequence"/>
</dbReference>
<keyword evidence="10" id="KW-1185">Reference proteome</keyword>
<dbReference type="Gene3D" id="3.30.310.20">
    <property type="entry name" value="DNA-3-methyladenine glycosylase AlkA, N-terminal domain"/>
    <property type="match status" value="1"/>
</dbReference>
<evidence type="ECO:0000256" key="1">
    <source>
        <dbReference type="ARBA" id="ARBA00001947"/>
    </source>
</evidence>
<gene>
    <name evidence="9" type="ORF">GCM10010339_56540</name>
</gene>
<protein>
    <submittedName>
        <fullName evidence="9">AraC family transcriptional regulator</fullName>
    </submittedName>
</protein>
<name>A0A919D4Q9_9ACTN</name>
<keyword evidence="4" id="KW-0238">DNA-binding</keyword>
<dbReference type="InterPro" id="IPR037046">
    <property type="entry name" value="AlkA_N_sf"/>
</dbReference>
<dbReference type="SMART" id="SM01009">
    <property type="entry name" value="AlkA_N"/>
    <property type="match status" value="1"/>
</dbReference>
<evidence type="ECO:0000256" key="4">
    <source>
        <dbReference type="ARBA" id="ARBA00023125"/>
    </source>
</evidence>
<evidence type="ECO:0000256" key="3">
    <source>
        <dbReference type="ARBA" id="ARBA00023015"/>
    </source>
</evidence>
<dbReference type="GO" id="GO:0008270">
    <property type="term" value="F:zinc ion binding"/>
    <property type="evidence" value="ECO:0007669"/>
    <property type="project" value="InterPro"/>
</dbReference>
<dbReference type="AlphaFoldDB" id="A0A919D4Q9"/>
<dbReference type="Gene3D" id="1.10.340.30">
    <property type="entry name" value="Hypothetical protein, domain 2"/>
    <property type="match status" value="1"/>
</dbReference>
<evidence type="ECO:0000256" key="2">
    <source>
        <dbReference type="ARBA" id="ARBA00022603"/>
    </source>
</evidence>
<dbReference type="GO" id="GO:0043565">
    <property type="term" value="F:sequence-specific DNA binding"/>
    <property type="evidence" value="ECO:0007669"/>
    <property type="project" value="InterPro"/>
</dbReference>
<sequence>MVTTGIYCRPGCGSQPLAENVRTFEHPAAAEAHGFRACLRCRPYRVAGPIAADVPELLCRAVQLIVAGALDSGTEAALGARLAVSPRHLRRLFTQHLGVTPDQLARSRRAHFARRLLDDSDLPVADVAFASGFGSVRQFNRDMRLVFRASPVELRNRRRRADRLVADGGLVMRLPFAPPLNWPALLTFLGERAVPGVESVRDGVYRRTISLDGAAGLLEVLAGGPDHLLLRAHLPFWEGLIHVVERVGRIFGVDADLAPAEAALARDPLVGPLIAARPGLRVPGAWGAFEIAVDAVLAQYTARPRARGRLAALVEAIGQPVPGLDHGLTHLFPSAATVAAADLRGVGLPADTADTLRALALAAARDDTLFDGGSPLTDFLREVTAVPGVTRDTAQRIALRLGYDDAFPVVDRADARTRGEPGAETGNDAGTGLRLAPGTEAGAAWRPWRAFAATHLAAADLAALTA</sequence>
<keyword evidence="3" id="KW-0805">Transcription regulation</keyword>
<dbReference type="InterPro" id="IPR018060">
    <property type="entry name" value="HTH_AraC"/>
</dbReference>
<dbReference type="GO" id="GO:0003700">
    <property type="term" value="F:DNA-binding transcription factor activity"/>
    <property type="evidence" value="ECO:0007669"/>
    <property type="project" value="InterPro"/>
</dbReference>
<dbReference type="Pfam" id="PF06029">
    <property type="entry name" value="AlkA_N"/>
    <property type="match status" value="1"/>
</dbReference>
<dbReference type="InterPro" id="IPR009057">
    <property type="entry name" value="Homeodomain-like_sf"/>
</dbReference>
<evidence type="ECO:0000259" key="8">
    <source>
        <dbReference type="PROSITE" id="PS01124"/>
    </source>
</evidence>
<comment type="cofactor">
    <cofactor evidence="1">
        <name>Zn(2+)</name>
        <dbReference type="ChEBI" id="CHEBI:29105"/>
    </cofactor>
</comment>
<dbReference type="PANTHER" id="PTHR46796:SF6">
    <property type="entry name" value="ARAC SUBFAMILY"/>
    <property type="match status" value="1"/>
</dbReference>
<dbReference type="InterPro" id="IPR004026">
    <property type="entry name" value="Ada_DNA_repair_Zn-bd"/>
</dbReference>
<dbReference type="InterPro" id="IPR050204">
    <property type="entry name" value="AraC_XylS_family_regulators"/>
</dbReference>
<evidence type="ECO:0000313" key="9">
    <source>
        <dbReference type="EMBL" id="GHE08378.1"/>
    </source>
</evidence>
<proteinExistence type="predicted"/>
<dbReference type="SUPFAM" id="SSF55945">
    <property type="entry name" value="TATA-box binding protein-like"/>
    <property type="match status" value="1"/>
</dbReference>
<keyword evidence="6" id="KW-0804">Transcription</keyword>
<reference evidence="9" key="2">
    <citation type="submission" date="2020-09" db="EMBL/GenBank/DDBJ databases">
        <authorList>
            <person name="Sun Q."/>
            <person name="Ohkuma M."/>
        </authorList>
    </citation>
    <scope>NUCLEOTIDE SEQUENCE</scope>
    <source>
        <strain evidence="9">JCM 4714</strain>
    </source>
</reference>
<dbReference type="PROSITE" id="PS01124">
    <property type="entry name" value="HTH_ARAC_FAMILY_2"/>
    <property type="match status" value="1"/>
</dbReference>
<feature type="region of interest" description="Disordered" evidence="7">
    <location>
        <begin position="414"/>
        <end position="434"/>
    </location>
</feature>
<keyword evidence="2" id="KW-0808">Transferase</keyword>
<dbReference type="SUPFAM" id="SSF46689">
    <property type="entry name" value="Homeodomain-like"/>
    <property type="match status" value="1"/>
</dbReference>
<dbReference type="GO" id="GO:0006281">
    <property type="term" value="P:DNA repair"/>
    <property type="evidence" value="ECO:0007669"/>
    <property type="project" value="InterPro"/>
</dbReference>
<dbReference type="Pfam" id="PF12833">
    <property type="entry name" value="HTH_18"/>
    <property type="match status" value="1"/>
</dbReference>
<evidence type="ECO:0000256" key="5">
    <source>
        <dbReference type="ARBA" id="ARBA00023159"/>
    </source>
</evidence>
<dbReference type="GO" id="GO:0008168">
    <property type="term" value="F:methyltransferase activity"/>
    <property type="evidence" value="ECO:0007669"/>
    <property type="project" value="UniProtKB-KW"/>
</dbReference>
<dbReference type="GO" id="GO:0032259">
    <property type="term" value="P:methylation"/>
    <property type="evidence" value="ECO:0007669"/>
    <property type="project" value="UniProtKB-KW"/>
</dbReference>
<dbReference type="PANTHER" id="PTHR46796">
    <property type="entry name" value="HTH-TYPE TRANSCRIPTIONAL ACTIVATOR RHAS-RELATED"/>
    <property type="match status" value="1"/>
</dbReference>
<reference evidence="9" key="1">
    <citation type="journal article" date="2014" name="Int. J. Syst. Evol. Microbiol.">
        <title>Complete genome sequence of Corynebacterium casei LMG S-19264T (=DSM 44701T), isolated from a smear-ripened cheese.</title>
        <authorList>
            <consortium name="US DOE Joint Genome Institute (JGI-PGF)"/>
            <person name="Walter F."/>
            <person name="Albersmeier A."/>
            <person name="Kalinowski J."/>
            <person name="Ruckert C."/>
        </authorList>
    </citation>
    <scope>NUCLEOTIDE SEQUENCE</scope>
    <source>
        <strain evidence="9">JCM 4714</strain>
    </source>
</reference>
<dbReference type="InterPro" id="IPR011257">
    <property type="entry name" value="DNA_glycosylase"/>
</dbReference>
<dbReference type="SUPFAM" id="SSF48150">
    <property type="entry name" value="DNA-glycosylase"/>
    <property type="match status" value="1"/>
</dbReference>
<feature type="domain" description="HTH araC/xylS-type" evidence="8">
    <location>
        <begin position="59"/>
        <end position="157"/>
    </location>
</feature>
<organism evidence="9 10">
    <name type="scientific">Streptomyces alanosinicus</name>
    <dbReference type="NCBI Taxonomy" id="68171"/>
    <lineage>
        <taxon>Bacteria</taxon>
        <taxon>Bacillati</taxon>
        <taxon>Actinomycetota</taxon>
        <taxon>Actinomycetes</taxon>
        <taxon>Kitasatosporales</taxon>
        <taxon>Streptomycetaceae</taxon>
        <taxon>Streptomyces</taxon>
    </lineage>
</organism>
<dbReference type="Gene3D" id="1.10.10.60">
    <property type="entry name" value="Homeodomain-like"/>
    <property type="match status" value="1"/>
</dbReference>
<dbReference type="Gene3D" id="3.40.10.10">
    <property type="entry name" value="DNA Methylphosphotriester Repair Domain"/>
    <property type="match status" value="1"/>
</dbReference>